<evidence type="ECO:0000313" key="1">
    <source>
        <dbReference type="EMBL" id="MFC3968732.1"/>
    </source>
</evidence>
<evidence type="ECO:0000313" key="2">
    <source>
        <dbReference type="Proteomes" id="UP001595697"/>
    </source>
</evidence>
<reference evidence="2" key="1">
    <citation type="journal article" date="2019" name="Int. J. Syst. Evol. Microbiol.">
        <title>The Global Catalogue of Microorganisms (GCM) 10K type strain sequencing project: providing services to taxonomists for standard genome sequencing and annotation.</title>
        <authorList>
            <consortium name="The Broad Institute Genomics Platform"/>
            <consortium name="The Broad Institute Genome Sequencing Center for Infectious Disease"/>
            <person name="Wu L."/>
            <person name="Ma J."/>
        </authorList>
    </citation>
    <scope>NUCLEOTIDE SEQUENCE [LARGE SCALE GENOMIC DNA]</scope>
    <source>
        <strain evidence="2">TBRC 5781</strain>
    </source>
</reference>
<accession>A0ABV8EAD2</accession>
<comment type="caution">
    <text evidence="1">The sequence shown here is derived from an EMBL/GenBank/DDBJ whole genome shotgun (WGS) entry which is preliminary data.</text>
</comment>
<keyword evidence="2" id="KW-1185">Reference proteome</keyword>
<gene>
    <name evidence="1" type="ORF">ACFOVS_11445</name>
</gene>
<dbReference type="RefSeq" id="WP_247259551.1">
    <property type="nucleotide sequence ID" value="NZ_JALJQZ010000003.1"/>
</dbReference>
<sequence>MTDLEQHMDSQEVALALYLEENDGDRLTDILVAALDDALRLMQEDAGRQTLH</sequence>
<dbReference type="EMBL" id="JBHSBD010000049">
    <property type="protein sequence ID" value="MFC3968732.1"/>
    <property type="molecule type" value="Genomic_DNA"/>
</dbReference>
<name>A0ABV8EAD2_9HYPH</name>
<dbReference type="Proteomes" id="UP001595697">
    <property type="component" value="Unassembled WGS sequence"/>
</dbReference>
<protein>
    <submittedName>
        <fullName evidence="1">Uncharacterized protein</fullName>
    </submittedName>
</protein>
<proteinExistence type="predicted"/>
<organism evidence="1 2">
    <name type="scientific">Rhizobium lemnae</name>
    <dbReference type="NCBI Taxonomy" id="1214924"/>
    <lineage>
        <taxon>Bacteria</taxon>
        <taxon>Pseudomonadati</taxon>
        <taxon>Pseudomonadota</taxon>
        <taxon>Alphaproteobacteria</taxon>
        <taxon>Hyphomicrobiales</taxon>
        <taxon>Rhizobiaceae</taxon>
        <taxon>Rhizobium/Agrobacterium group</taxon>
        <taxon>Rhizobium</taxon>
    </lineage>
</organism>